<name>A0A271J206_9BACT</name>
<dbReference type="InterPro" id="IPR006311">
    <property type="entry name" value="TAT_signal"/>
</dbReference>
<dbReference type="InterPro" id="IPR026444">
    <property type="entry name" value="Secre_tail"/>
</dbReference>
<evidence type="ECO:0008006" key="3">
    <source>
        <dbReference type="Google" id="ProtNLM"/>
    </source>
</evidence>
<comment type="caution">
    <text evidence="1">The sequence shown here is derived from an EMBL/GenBank/DDBJ whole genome shotgun (WGS) entry which is preliminary data.</text>
</comment>
<dbReference type="PROSITE" id="PS51318">
    <property type="entry name" value="TAT"/>
    <property type="match status" value="1"/>
</dbReference>
<reference evidence="1 2" key="1">
    <citation type="submission" date="2016-11" db="EMBL/GenBank/DDBJ databases">
        <title>Study of marine rhodopsin-containing bacteria.</title>
        <authorList>
            <person name="Yoshizawa S."/>
            <person name="Kumagai Y."/>
            <person name="Kogure K."/>
        </authorList>
    </citation>
    <scope>NUCLEOTIDE SEQUENCE [LARGE SCALE GENOMIC DNA]</scope>
    <source>
        <strain evidence="1 2">SAORIC-28</strain>
    </source>
</reference>
<proteinExistence type="predicted"/>
<gene>
    <name evidence="1" type="ORF">BSZ37_11925</name>
</gene>
<dbReference type="EMBL" id="MQWD01000001">
    <property type="protein sequence ID" value="PAP77084.1"/>
    <property type="molecule type" value="Genomic_DNA"/>
</dbReference>
<sequence length="345" mass="34787">MTTRLDTLARTLGASTSRRDALRALGAFAATTALSFAGTGFASPRTADRAPVSVRTGGACVGSPVPGLPEFCSNSSNCLCMDTPEGAYACAELPFDVSFCEAPTCASSADCAGLGPAYFCGSPGDEFCDDGLARCVAPCGLLDWAGTWAGVSVLGGERLDVQFEIADVEDALTGRLAVADPVTGAWVDLGTLSGYHYSTWGSWTMATGLSVAGEFSNGAFAGTLAFPAVGSSAAFVANVTLEKVGGPVGDEPSPPGSRAVELGAPYPNPARNGAAVTVPLRVAEPGAVRVAVFDVVGREVAVLHDGPAAAGDLRLTVDTPLAAGVYVVRATTGAAAVTRTLTVVR</sequence>
<dbReference type="NCBIfam" id="TIGR04183">
    <property type="entry name" value="Por_Secre_tail"/>
    <property type="match status" value="1"/>
</dbReference>
<evidence type="ECO:0000313" key="2">
    <source>
        <dbReference type="Proteomes" id="UP000216339"/>
    </source>
</evidence>
<keyword evidence="2" id="KW-1185">Reference proteome</keyword>
<dbReference type="RefSeq" id="WP_095510749.1">
    <property type="nucleotide sequence ID" value="NZ_MQWD01000001.1"/>
</dbReference>
<dbReference type="AlphaFoldDB" id="A0A271J206"/>
<accession>A0A271J206</accession>
<organism evidence="1 2">
    <name type="scientific">Rubrivirga marina</name>
    <dbReference type="NCBI Taxonomy" id="1196024"/>
    <lineage>
        <taxon>Bacteria</taxon>
        <taxon>Pseudomonadati</taxon>
        <taxon>Rhodothermota</taxon>
        <taxon>Rhodothermia</taxon>
        <taxon>Rhodothermales</taxon>
        <taxon>Rubricoccaceae</taxon>
        <taxon>Rubrivirga</taxon>
    </lineage>
</organism>
<protein>
    <recommendedName>
        <fullName evidence="3">Secretion system C-terminal sorting domain-containing protein</fullName>
    </recommendedName>
</protein>
<dbReference type="Proteomes" id="UP000216339">
    <property type="component" value="Unassembled WGS sequence"/>
</dbReference>
<evidence type="ECO:0000313" key="1">
    <source>
        <dbReference type="EMBL" id="PAP77084.1"/>
    </source>
</evidence>
<dbReference type="OrthoDB" id="629398at2"/>